<keyword evidence="8" id="KW-1015">Disulfide bond</keyword>
<dbReference type="PROSITE" id="PS50267">
    <property type="entry name" value="NA_NEUROTRAN_SYMP_3"/>
    <property type="match status" value="1"/>
</dbReference>
<evidence type="ECO:0000256" key="6">
    <source>
        <dbReference type="ARBA" id="ARBA00023136"/>
    </source>
</evidence>
<comment type="similarity">
    <text evidence="2">Belongs to the sodium:neurotransmitter symporter (SNF) (TC 2.A.22) family.</text>
</comment>
<feature type="transmembrane region" description="Helical" evidence="9">
    <location>
        <begin position="437"/>
        <end position="454"/>
    </location>
</feature>
<comment type="subcellular location">
    <subcellularLocation>
        <location evidence="1">Membrane</location>
        <topology evidence="1">Multi-pass membrane protein</topology>
    </subcellularLocation>
</comment>
<evidence type="ECO:0000256" key="5">
    <source>
        <dbReference type="ARBA" id="ARBA00022989"/>
    </source>
</evidence>
<evidence type="ECO:0000256" key="2">
    <source>
        <dbReference type="ARBA" id="ARBA00006459"/>
    </source>
</evidence>
<feature type="transmembrane region" description="Helical" evidence="9">
    <location>
        <begin position="6"/>
        <end position="25"/>
    </location>
</feature>
<dbReference type="AlphaFoldDB" id="A0AAN8K3R3"/>
<dbReference type="GO" id="GO:0005886">
    <property type="term" value="C:plasma membrane"/>
    <property type="evidence" value="ECO:0007669"/>
    <property type="project" value="TreeGrafter"/>
</dbReference>
<gene>
    <name evidence="10" type="ORF">SNE40_007527</name>
</gene>
<feature type="transmembrane region" description="Helical" evidence="9">
    <location>
        <begin position="466"/>
        <end position="486"/>
    </location>
</feature>
<dbReference type="Pfam" id="PF00209">
    <property type="entry name" value="SNF"/>
    <property type="match status" value="1"/>
</dbReference>
<feature type="transmembrane region" description="Helical" evidence="9">
    <location>
        <begin position="292"/>
        <end position="316"/>
    </location>
</feature>
<dbReference type="EMBL" id="JAZGQO010000006">
    <property type="protein sequence ID" value="KAK6185253.1"/>
    <property type="molecule type" value="Genomic_DNA"/>
</dbReference>
<keyword evidence="7" id="KW-0325">Glycoprotein</keyword>
<keyword evidence="4 9" id="KW-0812">Transmembrane</keyword>
<feature type="transmembrane region" description="Helical" evidence="9">
    <location>
        <begin position="356"/>
        <end position="378"/>
    </location>
</feature>
<keyword evidence="11" id="KW-1185">Reference proteome</keyword>
<feature type="transmembrane region" description="Helical" evidence="9">
    <location>
        <begin position="209"/>
        <end position="231"/>
    </location>
</feature>
<evidence type="ECO:0000256" key="4">
    <source>
        <dbReference type="ARBA" id="ARBA00022692"/>
    </source>
</evidence>
<dbReference type="GO" id="GO:0089718">
    <property type="term" value="P:amino acid import across plasma membrane"/>
    <property type="evidence" value="ECO:0007669"/>
    <property type="project" value="TreeGrafter"/>
</dbReference>
<comment type="caution">
    <text evidence="10">The sequence shown here is derived from an EMBL/GenBank/DDBJ whole genome shotgun (WGS) entry which is preliminary data.</text>
</comment>
<name>A0AAN8K3R3_PATCE</name>
<feature type="disulfide bond" evidence="8">
    <location>
        <begin position="118"/>
        <end position="127"/>
    </location>
</feature>
<feature type="transmembrane region" description="Helical" evidence="9">
    <location>
        <begin position="398"/>
        <end position="417"/>
    </location>
</feature>
<feature type="transmembrane region" description="Helical" evidence="9">
    <location>
        <begin position="64"/>
        <end position="88"/>
    </location>
</feature>
<keyword evidence="5 9" id="KW-1133">Transmembrane helix</keyword>
<sequence length="605" mass="67905">MSDGIPQWNLFQFMFISVFTCYVSFMRLPTGGLEVISQFLLLIFVCVPALFIQLKLGGYLQKGIVGVFGLYFPIWKGVGLAALIELLIRISHFAPIVAQFGTYAFISISESPYVWGSCANLRNNRHCVDDKTANQYNQMTFESSRPEELFYKNEFLQMSSGIEDMNGFPQWEFTEIARKAEVSLMPVTLAIVWVLVFLLVGFGGRVCGWILFLLGPAALSCLLAVLGYGYAHLKIEPAVSFLKQRYLFNDDSGLLQSFMNGFQTLMCAMPIWTAIATTMGKLCGRGRTTRNISWLVVVAVFVVVSQIPPIAMAPYLGNMIFDKQAPGFGEAGGPSIILWQMPAAFTALNIPQPYSFLFLLSAFLFGLMFLCIGCLTIVDNIMDSLEEWVNRKSCSKIAVHLLMSFVVMCIAKGLGILQTTRAGLYYFGLIDQSITRLQFILIDLLAFGLVVVYLRQNFALAERIIMALWVFFAATTSSGVWFYVFHKTKDAPMKLMGESYIYNDSWKIVSWVIAAFPYIGVIIGLIHAIVVARGKITSCFCGITERVREQEHDANGYHHPPPPLPEPTAPPYTYMEQTYPMDDMMYKMDYDPPESEPLTSHGTRI</sequence>
<organism evidence="10 11">
    <name type="scientific">Patella caerulea</name>
    <name type="common">Rayed Mediterranean limpet</name>
    <dbReference type="NCBI Taxonomy" id="87958"/>
    <lineage>
        <taxon>Eukaryota</taxon>
        <taxon>Metazoa</taxon>
        <taxon>Spiralia</taxon>
        <taxon>Lophotrochozoa</taxon>
        <taxon>Mollusca</taxon>
        <taxon>Gastropoda</taxon>
        <taxon>Patellogastropoda</taxon>
        <taxon>Patelloidea</taxon>
        <taxon>Patellidae</taxon>
        <taxon>Patella</taxon>
    </lineage>
</organism>
<feature type="transmembrane region" description="Helical" evidence="9">
    <location>
        <begin position="182"/>
        <end position="203"/>
    </location>
</feature>
<dbReference type="PANTHER" id="PTHR11616:SF321">
    <property type="entry name" value="SODIUM-DEPENDENT NUTRIENT AMINO ACID TRANSPORTER 1-RELATED"/>
    <property type="match status" value="1"/>
</dbReference>
<reference evidence="10 11" key="1">
    <citation type="submission" date="2024-01" db="EMBL/GenBank/DDBJ databases">
        <title>The genome of the rayed Mediterranean limpet Patella caerulea (Linnaeus, 1758).</title>
        <authorList>
            <person name="Anh-Thu Weber A."/>
            <person name="Halstead-Nussloch G."/>
        </authorList>
    </citation>
    <scope>NUCLEOTIDE SEQUENCE [LARGE SCALE GENOMIC DNA]</scope>
    <source>
        <strain evidence="10">AATW-2023a</strain>
        <tissue evidence="10">Whole specimen</tissue>
    </source>
</reference>
<feature type="transmembrane region" description="Helical" evidence="9">
    <location>
        <begin position="506"/>
        <end position="530"/>
    </location>
</feature>
<evidence type="ECO:0000313" key="11">
    <source>
        <dbReference type="Proteomes" id="UP001347796"/>
    </source>
</evidence>
<dbReference type="PANTHER" id="PTHR11616">
    <property type="entry name" value="SODIUM/CHLORIDE DEPENDENT TRANSPORTER"/>
    <property type="match status" value="1"/>
</dbReference>
<evidence type="ECO:0000256" key="9">
    <source>
        <dbReference type="SAM" id="Phobius"/>
    </source>
</evidence>
<keyword evidence="6 9" id="KW-0472">Membrane</keyword>
<dbReference type="SUPFAM" id="SSF161070">
    <property type="entry name" value="SNF-like"/>
    <property type="match status" value="1"/>
</dbReference>
<evidence type="ECO:0000256" key="7">
    <source>
        <dbReference type="ARBA" id="ARBA00023180"/>
    </source>
</evidence>
<evidence type="ECO:0000256" key="8">
    <source>
        <dbReference type="PIRSR" id="PIRSR600175-2"/>
    </source>
</evidence>
<dbReference type="Proteomes" id="UP001347796">
    <property type="component" value="Unassembled WGS sequence"/>
</dbReference>
<dbReference type="GO" id="GO:0005283">
    <property type="term" value="F:amino acid:sodium symporter activity"/>
    <property type="evidence" value="ECO:0007669"/>
    <property type="project" value="TreeGrafter"/>
</dbReference>
<feature type="transmembrane region" description="Helical" evidence="9">
    <location>
        <begin position="32"/>
        <end position="52"/>
    </location>
</feature>
<proteinExistence type="inferred from homology"/>
<protein>
    <submittedName>
        <fullName evidence="10">Uncharacterized protein</fullName>
    </submittedName>
</protein>
<evidence type="ECO:0000256" key="3">
    <source>
        <dbReference type="ARBA" id="ARBA00022448"/>
    </source>
</evidence>
<evidence type="ECO:0000313" key="10">
    <source>
        <dbReference type="EMBL" id="KAK6185253.1"/>
    </source>
</evidence>
<dbReference type="InterPro" id="IPR037272">
    <property type="entry name" value="SNS_sf"/>
</dbReference>
<keyword evidence="3" id="KW-0813">Transport</keyword>
<accession>A0AAN8K3R3</accession>
<dbReference type="InterPro" id="IPR000175">
    <property type="entry name" value="Na/ntran_symport"/>
</dbReference>
<evidence type="ECO:0000256" key="1">
    <source>
        <dbReference type="ARBA" id="ARBA00004141"/>
    </source>
</evidence>